<comment type="similarity">
    <text evidence="1">Belongs to the mycobacterial PPE family.</text>
</comment>
<feature type="compositionally biased region" description="Gly residues" evidence="2">
    <location>
        <begin position="394"/>
        <end position="508"/>
    </location>
</feature>
<dbReference type="AlphaFoldDB" id="A0A840Q427"/>
<dbReference type="Gene3D" id="1.20.1260.20">
    <property type="entry name" value="PPE superfamily"/>
    <property type="match status" value="1"/>
</dbReference>
<evidence type="ECO:0000313" key="4">
    <source>
        <dbReference type="EMBL" id="MBB5154381.1"/>
    </source>
</evidence>
<dbReference type="SUPFAM" id="SSF140459">
    <property type="entry name" value="PE/PPE dimer-like"/>
    <property type="match status" value="1"/>
</dbReference>
<sequence length="553" mass="54938">MTQGTAGPDADFVLTETQNWASRSHRELYDAVHTENEPGRVGQLADEWNKLSREFGDAAQLMAERLRATETGWQGRAADSARAAIHQLAEWNSDAGTTAGALAERISTQGRVMEAAKAEMPEPLEGAQQSLNLVAAVTFASGNLQAFAKACSDMKVVQERATAAHQQAVEVMTRMEDRSRTIDGDTPRFTPPPNPVQTRTSPMLRGTPRTTPGIPLSPRHEGTTPAAAPESGGSVSEPQRLDPRVNADHAPSAGQPAAVSPSGWSGGDQTGPGGTGSPDAPPRTFAAPDPTVADSPSVRTRHGGPQPADCPPSNTSPQSTTPSSVPNIQPSHIGDDRMQPLRPYQVPDGVPVGGPGGSPPSQPFIVGTRTSWRGQVPQIPPTGGPGGDSPSRPGIGGGSGPGAGGGPGASRPGIGGGPGASRPGIGGGSGVSGSGFGGGSGSGGAGSRGGPAGLGGSAGPGGSSGVGPGGASGTGRGGEGAFGGRGSAGGPGQAGMAGGGGMSQGGAQRGRSGEEDKERTSKYVEGGPIVEVPGAELPPPVIGEGKRKKQDQG</sequence>
<evidence type="ECO:0000256" key="1">
    <source>
        <dbReference type="ARBA" id="ARBA00010652"/>
    </source>
</evidence>
<evidence type="ECO:0000313" key="5">
    <source>
        <dbReference type="Proteomes" id="UP000584374"/>
    </source>
</evidence>
<feature type="region of interest" description="Disordered" evidence="2">
    <location>
        <begin position="173"/>
        <end position="553"/>
    </location>
</feature>
<dbReference type="InterPro" id="IPR038332">
    <property type="entry name" value="PPE_sf"/>
</dbReference>
<feature type="compositionally biased region" description="Basic and acidic residues" evidence="2">
    <location>
        <begin position="173"/>
        <end position="186"/>
    </location>
</feature>
<feature type="compositionally biased region" description="Low complexity" evidence="2">
    <location>
        <begin position="311"/>
        <end position="326"/>
    </location>
</feature>
<name>A0A840Q427_9PSEU</name>
<proteinExistence type="inferred from homology"/>
<feature type="domain" description="PPE" evidence="3">
    <location>
        <begin position="45"/>
        <end position="141"/>
    </location>
</feature>
<organism evidence="4 5">
    <name type="scientific">Saccharopolyspora phatthalungensis</name>
    <dbReference type="NCBI Taxonomy" id="664693"/>
    <lineage>
        <taxon>Bacteria</taxon>
        <taxon>Bacillati</taxon>
        <taxon>Actinomycetota</taxon>
        <taxon>Actinomycetes</taxon>
        <taxon>Pseudonocardiales</taxon>
        <taxon>Pseudonocardiaceae</taxon>
        <taxon>Saccharopolyspora</taxon>
    </lineage>
</organism>
<accession>A0A840Q427</accession>
<reference evidence="4 5" key="1">
    <citation type="submission" date="2020-08" db="EMBL/GenBank/DDBJ databases">
        <title>Sequencing the genomes of 1000 actinobacteria strains.</title>
        <authorList>
            <person name="Klenk H.-P."/>
        </authorList>
    </citation>
    <scope>NUCLEOTIDE SEQUENCE [LARGE SCALE GENOMIC DNA]</scope>
    <source>
        <strain evidence="4 5">DSM 45584</strain>
    </source>
</reference>
<gene>
    <name evidence="4" type="ORF">BJ970_001915</name>
</gene>
<evidence type="ECO:0000256" key="2">
    <source>
        <dbReference type="SAM" id="MobiDB-lite"/>
    </source>
</evidence>
<keyword evidence="5" id="KW-1185">Reference proteome</keyword>
<dbReference type="Pfam" id="PF00823">
    <property type="entry name" value="PPE"/>
    <property type="match status" value="1"/>
</dbReference>
<dbReference type="RefSeq" id="WP_184725920.1">
    <property type="nucleotide sequence ID" value="NZ_JACHIW010000001.1"/>
</dbReference>
<dbReference type="EMBL" id="JACHIW010000001">
    <property type="protein sequence ID" value="MBB5154381.1"/>
    <property type="molecule type" value="Genomic_DNA"/>
</dbReference>
<protein>
    <recommendedName>
        <fullName evidence="3">PPE domain-containing protein</fullName>
    </recommendedName>
</protein>
<feature type="compositionally biased region" description="Gly residues" evidence="2">
    <location>
        <begin position="264"/>
        <end position="276"/>
    </location>
</feature>
<feature type="compositionally biased region" description="Basic and acidic residues" evidence="2">
    <location>
        <begin position="511"/>
        <end position="522"/>
    </location>
</feature>
<evidence type="ECO:0000259" key="3">
    <source>
        <dbReference type="Pfam" id="PF00823"/>
    </source>
</evidence>
<dbReference type="InterPro" id="IPR000030">
    <property type="entry name" value="PPE_dom"/>
</dbReference>
<comment type="caution">
    <text evidence="4">The sequence shown here is derived from an EMBL/GenBank/DDBJ whole genome shotgun (WGS) entry which is preliminary data.</text>
</comment>
<dbReference type="Proteomes" id="UP000584374">
    <property type="component" value="Unassembled WGS sequence"/>
</dbReference>